<evidence type="ECO:0000256" key="3">
    <source>
        <dbReference type="ARBA" id="ARBA00022692"/>
    </source>
</evidence>
<organism evidence="8 9">
    <name type="scientific">Spiroplasma taiwanense CT-1</name>
    <dbReference type="NCBI Taxonomy" id="1276220"/>
    <lineage>
        <taxon>Bacteria</taxon>
        <taxon>Bacillati</taxon>
        <taxon>Mycoplasmatota</taxon>
        <taxon>Mollicutes</taxon>
        <taxon>Entomoplasmatales</taxon>
        <taxon>Spiroplasmataceae</taxon>
        <taxon>Spiroplasma</taxon>
    </lineage>
</organism>
<proteinExistence type="inferred from homology"/>
<dbReference type="HOGENOM" id="CLU_1414392_0_0_14"/>
<dbReference type="InterPro" id="IPR011527">
    <property type="entry name" value="ABC1_TM_dom"/>
</dbReference>
<comment type="similarity">
    <text evidence="2">Belongs to the ABC transporter superfamily.</text>
</comment>
<feature type="transmembrane region" description="Helical" evidence="6">
    <location>
        <begin position="5"/>
        <end position="27"/>
    </location>
</feature>
<evidence type="ECO:0000259" key="7">
    <source>
        <dbReference type="PROSITE" id="PS50929"/>
    </source>
</evidence>
<evidence type="ECO:0000256" key="1">
    <source>
        <dbReference type="ARBA" id="ARBA00004651"/>
    </source>
</evidence>
<feature type="transmembrane region" description="Helical" evidence="6">
    <location>
        <begin position="120"/>
        <end position="141"/>
    </location>
</feature>
<evidence type="ECO:0000313" key="8">
    <source>
        <dbReference type="EMBL" id="AGR41241.1"/>
    </source>
</evidence>
<evidence type="ECO:0000256" key="6">
    <source>
        <dbReference type="SAM" id="Phobius"/>
    </source>
</evidence>
<feature type="transmembrane region" description="Helical" evidence="6">
    <location>
        <begin position="42"/>
        <end position="66"/>
    </location>
</feature>
<gene>
    <name evidence="8" type="ORF">STAIW_v1c06200</name>
</gene>
<dbReference type="EMBL" id="CP005074">
    <property type="protein sequence ID" value="AGR41241.1"/>
    <property type="molecule type" value="Genomic_DNA"/>
</dbReference>
<evidence type="ECO:0000256" key="2">
    <source>
        <dbReference type="ARBA" id="ARBA00005417"/>
    </source>
</evidence>
<evidence type="ECO:0000256" key="5">
    <source>
        <dbReference type="ARBA" id="ARBA00023136"/>
    </source>
</evidence>
<keyword evidence="9" id="KW-1185">Reference proteome</keyword>
<feature type="transmembrane region" description="Helical" evidence="6">
    <location>
        <begin position="147"/>
        <end position="167"/>
    </location>
</feature>
<dbReference type="KEGG" id="stai:STAIW_v1c06200"/>
<keyword evidence="4 6" id="KW-1133">Transmembrane helix</keyword>
<evidence type="ECO:0000256" key="4">
    <source>
        <dbReference type="ARBA" id="ARBA00022989"/>
    </source>
</evidence>
<dbReference type="SUPFAM" id="SSF90123">
    <property type="entry name" value="ABC transporter transmembrane region"/>
    <property type="match status" value="1"/>
</dbReference>
<dbReference type="Gene3D" id="1.20.1560.10">
    <property type="entry name" value="ABC transporter type 1, transmembrane domain"/>
    <property type="match status" value="1"/>
</dbReference>
<dbReference type="GO" id="GO:0005886">
    <property type="term" value="C:plasma membrane"/>
    <property type="evidence" value="ECO:0007669"/>
    <property type="project" value="UniProtKB-SubCell"/>
</dbReference>
<protein>
    <recommendedName>
        <fullName evidence="7">ABC transmembrane type-1 domain-containing protein</fullName>
    </recommendedName>
</protein>
<comment type="subcellular location">
    <subcellularLocation>
        <location evidence="1">Cell membrane</location>
        <topology evidence="1">Multi-pass membrane protein</topology>
    </subcellularLocation>
</comment>
<name>S5LX90_9MOLU</name>
<reference evidence="8 9" key="1">
    <citation type="journal article" date="2013" name="Genome Biol. Evol.">
        <title>Comparison of metabolic capacities and inference of gene content evolution in mosquito-associated Spiroplasma diminutum and S. taiwanense.</title>
        <authorList>
            <person name="Lo W.S."/>
            <person name="Ku C."/>
            <person name="Chen L.L."/>
            <person name="Chang T.H."/>
            <person name="Kuo C.H."/>
        </authorList>
    </citation>
    <scope>NUCLEOTIDE SEQUENCE [LARGE SCALE GENOMIC DNA]</scope>
    <source>
        <strain evidence="8">CT-1</strain>
    </source>
</reference>
<keyword evidence="5 6" id="KW-0472">Membrane</keyword>
<sequence length="192" mass="22017">MKMKIWIFIAILTIILSAGFFSVSTYFMANLSKIGNYNTKEIIILVSIIITTSIIGFCFYFLNYYIVIKVKTLFRENIKVRITNKILNLSYSEIEEINSAIFISWYSNDLDVLTKDRYGAIFEIFNFSTLLLANLITMFIFSPWLSLFGLISILMLLVILTISSKLLNKINISISTGNQSYKNNLVDVISGY</sequence>
<dbReference type="RefSeq" id="WP_020834380.1">
    <property type="nucleotide sequence ID" value="NC_021846.1"/>
</dbReference>
<dbReference type="GO" id="GO:0140359">
    <property type="term" value="F:ABC-type transporter activity"/>
    <property type="evidence" value="ECO:0007669"/>
    <property type="project" value="InterPro"/>
</dbReference>
<keyword evidence="3 6" id="KW-0812">Transmembrane</keyword>
<dbReference type="PROSITE" id="PS50929">
    <property type="entry name" value="ABC_TM1F"/>
    <property type="match status" value="1"/>
</dbReference>
<feature type="domain" description="ABC transmembrane type-1" evidence="7">
    <location>
        <begin position="8"/>
        <end position="192"/>
    </location>
</feature>
<accession>S5LX90</accession>
<dbReference type="Proteomes" id="UP000014984">
    <property type="component" value="Chromosome"/>
</dbReference>
<evidence type="ECO:0000313" key="9">
    <source>
        <dbReference type="Proteomes" id="UP000014984"/>
    </source>
</evidence>
<dbReference type="PATRIC" id="fig|1276220.3.peg.632"/>
<dbReference type="STRING" id="1276220.STAIW_v1c06200"/>
<dbReference type="InterPro" id="IPR036640">
    <property type="entry name" value="ABC1_TM_sf"/>
</dbReference>
<dbReference type="AlphaFoldDB" id="S5LX90"/>
<dbReference type="GO" id="GO:0005524">
    <property type="term" value="F:ATP binding"/>
    <property type="evidence" value="ECO:0007669"/>
    <property type="project" value="InterPro"/>
</dbReference>